<protein>
    <submittedName>
        <fullName evidence="1">Uncharacterized protein</fullName>
    </submittedName>
</protein>
<dbReference type="GeneID" id="40088531"/>
<name>A0A2L0V0H6_9CAUD</name>
<evidence type="ECO:0000313" key="1">
    <source>
        <dbReference type="EMBL" id="AUZ95287.1"/>
    </source>
</evidence>
<proteinExistence type="predicted"/>
<dbReference type="KEGG" id="vg:40088531"/>
<dbReference type="RefSeq" id="YP_009612193.1">
    <property type="nucleotide sequence ID" value="NC_042013.1"/>
</dbReference>
<dbReference type="Proteomes" id="UP000223025">
    <property type="component" value="Segment"/>
</dbReference>
<organism evidence="1 2">
    <name type="scientific">Agrobacterium phage Atu_ph07</name>
    <dbReference type="NCBI Taxonomy" id="2024264"/>
    <lineage>
        <taxon>Viruses</taxon>
        <taxon>Duplodnaviria</taxon>
        <taxon>Heunggongvirae</taxon>
        <taxon>Uroviricota</taxon>
        <taxon>Caudoviricetes</taxon>
        <taxon>Polybotosvirus</taxon>
        <taxon>Polybotosvirus Atuph07</taxon>
    </lineage>
</organism>
<accession>A0A2L0V0H6</accession>
<reference evidence="1 2" key="1">
    <citation type="submission" date="2017-06" db="EMBL/GenBank/DDBJ databases">
        <authorList>
            <person name="Kim H.J."/>
            <person name="Triplett B.A."/>
        </authorList>
    </citation>
    <scope>NUCLEOTIDE SEQUENCE [LARGE SCALE GENOMIC DNA]</scope>
</reference>
<dbReference type="EMBL" id="MF403008">
    <property type="protein sequence ID" value="AUZ95287.1"/>
    <property type="molecule type" value="Genomic_DNA"/>
</dbReference>
<keyword evidence="2" id="KW-1185">Reference proteome</keyword>
<evidence type="ECO:0000313" key="2">
    <source>
        <dbReference type="Proteomes" id="UP000223025"/>
    </source>
</evidence>
<sequence>MTDGLTAGKLIEMLQTIDPDTPVHFHHGGGDFPRMIQDPENKHPYSKMFGYIELAQSKSDESFFVTTSDSFYKKIKKNCHKPFKALVVM</sequence>